<comment type="caution">
    <text evidence="1">The sequence shown here is derived from an EMBL/GenBank/DDBJ whole genome shotgun (WGS) entry which is preliminary data.</text>
</comment>
<name>A0A430FVN4_9BIFI</name>
<dbReference type="Proteomes" id="UP000287470">
    <property type="component" value="Unassembled WGS sequence"/>
</dbReference>
<protein>
    <submittedName>
        <fullName evidence="1">IMP dehydrogenase</fullName>
    </submittedName>
</protein>
<accession>A0A430FVN4</accession>
<keyword evidence="2" id="KW-1185">Reference proteome</keyword>
<dbReference type="EMBL" id="QXGK01000004">
    <property type="protein sequence ID" value="RSX57777.1"/>
    <property type="molecule type" value="Genomic_DNA"/>
</dbReference>
<organism evidence="1 2">
    <name type="scientific">Bifidobacterium samirii</name>
    <dbReference type="NCBI Taxonomy" id="2306974"/>
    <lineage>
        <taxon>Bacteria</taxon>
        <taxon>Bacillati</taxon>
        <taxon>Actinomycetota</taxon>
        <taxon>Actinomycetes</taxon>
        <taxon>Bifidobacteriales</taxon>
        <taxon>Bifidobacteriaceae</taxon>
        <taxon>Bifidobacterium</taxon>
    </lineage>
</organism>
<reference evidence="1 2" key="1">
    <citation type="submission" date="2018-09" db="EMBL/GenBank/DDBJ databases">
        <title>Characterization of the phylogenetic diversity of five novel species belonging to the genus Bifidobacterium.</title>
        <authorList>
            <person name="Lugli G.A."/>
            <person name="Duranti S."/>
            <person name="Milani C."/>
        </authorList>
    </citation>
    <scope>NUCLEOTIDE SEQUENCE [LARGE SCALE GENOMIC DNA]</scope>
    <source>
        <strain evidence="1 2">2033B</strain>
    </source>
</reference>
<proteinExistence type="predicted"/>
<evidence type="ECO:0000313" key="1">
    <source>
        <dbReference type="EMBL" id="RSX57777.1"/>
    </source>
</evidence>
<sequence>MMKCMWWRIDPGRVFTKEYALDDVQSAYEDMDARRVIKALIRF</sequence>
<dbReference type="AlphaFoldDB" id="A0A430FVN4"/>
<evidence type="ECO:0000313" key="2">
    <source>
        <dbReference type="Proteomes" id="UP000287470"/>
    </source>
</evidence>
<gene>
    <name evidence="1" type="ORF">D2E24_0625</name>
</gene>